<dbReference type="EMBL" id="CP015221">
    <property type="protein sequence ID" value="AMY26255.1"/>
    <property type="molecule type" value="Genomic_DNA"/>
</dbReference>
<keyword evidence="2" id="KW-0614">Plasmid</keyword>
<feature type="region of interest" description="Disordered" evidence="1">
    <location>
        <begin position="79"/>
        <end position="107"/>
    </location>
</feature>
<name>A0A143QSZ2_RHOFA</name>
<protein>
    <submittedName>
        <fullName evidence="2">Uncharacterized protein</fullName>
    </submittedName>
</protein>
<evidence type="ECO:0000313" key="2">
    <source>
        <dbReference type="EMBL" id="AMY26255.1"/>
    </source>
</evidence>
<reference evidence="3" key="2">
    <citation type="submission" date="2016-04" db="EMBL/GenBank/DDBJ databases">
        <title>Complete Genome and Plasmid Sequences for Rhodococcus fascians D188 and Draft Sequences for Rhodococcus spp. Isolates PBTS 1 and PBTS 2.</title>
        <authorList>
            <person name="Stamer R."/>
            <person name="Vereecke D."/>
            <person name="Zhang Y."/>
            <person name="Schilkey F."/>
            <person name="Devitt N."/>
            <person name="Randall J."/>
        </authorList>
    </citation>
    <scope>NUCLEOTIDE SEQUENCE [LARGE SCALE GENOMIC DNA]</scope>
    <source>
        <strain evidence="3">PBTS2</strain>
        <plasmid evidence="3">unnamed1</plasmid>
    </source>
</reference>
<dbReference type="Proteomes" id="UP000076038">
    <property type="component" value="Plasmid unnamed1"/>
</dbReference>
<dbReference type="KEGG" id="rhs:A3Q41_05000"/>
<sequence length="244" mass="26026">MSSCPLRPTFSLTVSWPGRADEEEYWASQGTGHSFDRLYGIAVTFRLRAMRAGSQVTTSVFGIAFVLMLAACAGSESGTERSAEQAPEGSVSSSAAGGSDVGSSSSGDCGTIGQNLTYDELKQVSLGDDTMFHLPEDARNLVASTPTGGQQQYLDDSCELMVNAGMELGIPMEGIQVESYRDSPKMQADMIGAGYNFCTGYEGSQNWDPNSTFEPDSTQYGINDSFVLANKNLCPQVKLPKIPS</sequence>
<dbReference type="AlphaFoldDB" id="A0A143QSZ2"/>
<keyword evidence="3" id="KW-1185">Reference proteome</keyword>
<dbReference type="PATRIC" id="fig|1653479.3.peg.5068"/>
<geneLocation type="plasmid" evidence="2 3">
    <name>unnamed1</name>
</geneLocation>
<evidence type="ECO:0000256" key="1">
    <source>
        <dbReference type="SAM" id="MobiDB-lite"/>
    </source>
</evidence>
<reference evidence="2 3" key="1">
    <citation type="journal article" date="2016" name="Genome Announc.">
        <title>Complete Genome and Plasmid Sequences for Rhodococcus fascians D188 and Draft Sequences for Rhodococcus Isolates PBTS 1 and PBTS 2.</title>
        <authorList>
            <person name="Stamler R.A."/>
            <person name="Vereecke D."/>
            <person name="Zhang Y."/>
            <person name="Schilkey F."/>
            <person name="Devitt N."/>
            <person name="Randall J.J."/>
        </authorList>
    </citation>
    <scope>NUCLEOTIDE SEQUENCE [LARGE SCALE GENOMIC DNA]</scope>
    <source>
        <strain evidence="2 3">PBTS2</strain>
        <plasmid evidence="2">unnamed1</plasmid>
    </source>
</reference>
<accession>A0A143QSZ2</accession>
<gene>
    <name evidence="2" type="ORF">A3Q41_05000</name>
</gene>
<organism evidence="2 3">
    <name type="scientific">Rhodococcoides fascians</name>
    <name type="common">Rhodococcus fascians</name>
    <dbReference type="NCBI Taxonomy" id="1828"/>
    <lineage>
        <taxon>Bacteria</taxon>
        <taxon>Bacillati</taxon>
        <taxon>Actinomycetota</taxon>
        <taxon>Actinomycetes</taxon>
        <taxon>Mycobacteriales</taxon>
        <taxon>Nocardiaceae</taxon>
        <taxon>Rhodococcoides</taxon>
    </lineage>
</organism>
<evidence type="ECO:0000313" key="3">
    <source>
        <dbReference type="Proteomes" id="UP000076038"/>
    </source>
</evidence>
<feature type="compositionally biased region" description="Low complexity" evidence="1">
    <location>
        <begin position="89"/>
        <end position="107"/>
    </location>
</feature>
<proteinExistence type="predicted"/>